<evidence type="ECO:0000313" key="7">
    <source>
        <dbReference type="Proteomes" id="UP000030848"/>
    </source>
</evidence>
<organism evidence="6 7">
    <name type="scientific">Saccharomonospora viridis</name>
    <dbReference type="NCBI Taxonomy" id="1852"/>
    <lineage>
        <taxon>Bacteria</taxon>
        <taxon>Bacillati</taxon>
        <taxon>Actinomycetota</taxon>
        <taxon>Actinomycetes</taxon>
        <taxon>Pseudonocardiales</taxon>
        <taxon>Pseudonocardiaceae</taxon>
        <taxon>Saccharomonospora</taxon>
    </lineage>
</organism>
<dbReference type="InterPro" id="IPR001647">
    <property type="entry name" value="HTH_TetR"/>
</dbReference>
<sequence>MGERTPRRDRLREQLSHDIKRSARRLLVEQGPSTLTLSAIARDVEVTAPALYRYYAGLHDIVRSLAADLVTELVEEMRSAVERRPPHDLAGRLRAATYAFREWSVSHVVEFGLLFGAPSPEAGPAQAELAKDWMVRLGGVWGPLVFETWRRQRFPVPAESGMPVDLLEQMSNYREAIGQPELPAGVIMVFLDCWRQIYGAVCLEVFGHMGPAITDHEPLFRTMVDELLARLGFPGRELR</sequence>
<evidence type="ECO:0000259" key="5">
    <source>
        <dbReference type="PROSITE" id="PS50977"/>
    </source>
</evidence>
<dbReference type="SUPFAM" id="SSF48498">
    <property type="entry name" value="Tetracyclin repressor-like, C-terminal domain"/>
    <property type="match status" value="1"/>
</dbReference>
<dbReference type="Pfam" id="PF13305">
    <property type="entry name" value="TetR_C_33"/>
    <property type="match status" value="1"/>
</dbReference>
<dbReference type="SUPFAM" id="SSF46689">
    <property type="entry name" value="Homeodomain-like"/>
    <property type="match status" value="1"/>
</dbReference>
<dbReference type="GO" id="GO:0003700">
    <property type="term" value="F:DNA-binding transcription factor activity"/>
    <property type="evidence" value="ECO:0007669"/>
    <property type="project" value="TreeGrafter"/>
</dbReference>
<evidence type="ECO:0000256" key="3">
    <source>
        <dbReference type="ARBA" id="ARBA00023163"/>
    </source>
</evidence>
<dbReference type="Pfam" id="PF00440">
    <property type="entry name" value="TetR_N"/>
    <property type="match status" value="1"/>
</dbReference>
<dbReference type="InterPro" id="IPR036271">
    <property type="entry name" value="Tet_transcr_reg_TetR-rel_C_sf"/>
</dbReference>
<dbReference type="Proteomes" id="UP000030848">
    <property type="component" value="Unassembled WGS sequence"/>
</dbReference>
<dbReference type="InterPro" id="IPR050109">
    <property type="entry name" value="HTH-type_TetR-like_transc_reg"/>
</dbReference>
<feature type="DNA-binding region" description="H-T-H motif" evidence="4">
    <location>
        <begin position="36"/>
        <end position="55"/>
    </location>
</feature>
<gene>
    <name evidence="6" type="ORF">MINT15_30440</name>
</gene>
<keyword evidence="3" id="KW-0804">Transcription</keyword>
<evidence type="ECO:0000256" key="2">
    <source>
        <dbReference type="ARBA" id="ARBA00023125"/>
    </source>
</evidence>
<dbReference type="GO" id="GO:0000976">
    <property type="term" value="F:transcription cis-regulatory region binding"/>
    <property type="evidence" value="ECO:0007669"/>
    <property type="project" value="TreeGrafter"/>
</dbReference>
<comment type="caution">
    <text evidence="6">The sequence shown here is derived from an EMBL/GenBank/DDBJ whole genome shotgun (WGS) entry which is preliminary data.</text>
</comment>
<dbReference type="Gene3D" id="1.10.357.10">
    <property type="entry name" value="Tetracycline Repressor, domain 2"/>
    <property type="match status" value="1"/>
</dbReference>
<dbReference type="InterPro" id="IPR009057">
    <property type="entry name" value="Homeodomain-like_sf"/>
</dbReference>
<reference evidence="6 7" key="1">
    <citation type="submission" date="2014-10" db="EMBL/GenBank/DDBJ databases">
        <title>Genome sequence of Micropolyspora internatus JCM3315.</title>
        <authorList>
            <person name="Shin S.-K."/>
            <person name="Yi H."/>
        </authorList>
    </citation>
    <scope>NUCLEOTIDE SEQUENCE [LARGE SCALE GENOMIC DNA]</scope>
    <source>
        <strain evidence="6 7">JCM 3315</strain>
    </source>
</reference>
<proteinExistence type="predicted"/>
<keyword evidence="2 4" id="KW-0238">DNA-binding</keyword>
<accession>A0A837D5U5</accession>
<dbReference type="PROSITE" id="PS50977">
    <property type="entry name" value="HTH_TETR_2"/>
    <property type="match status" value="1"/>
</dbReference>
<evidence type="ECO:0000256" key="1">
    <source>
        <dbReference type="ARBA" id="ARBA00023015"/>
    </source>
</evidence>
<name>A0A837D5U5_9PSEU</name>
<dbReference type="PANTHER" id="PTHR30055:SF243">
    <property type="entry name" value="HTH-TYPE TRANSCRIPTIONAL REGULATOR RV1816"/>
    <property type="match status" value="1"/>
</dbReference>
<dbReference type="RefSeq" id="WP_037311804.1">
    <property type="nucleotide sequence ID" value="NZ_CALJZO010000003.1"/>
</dbReference>
<evidence type="ECO:0000313" key="6">
    <source>
        <dbReference type="EMBL" id="KHF42842.1"/>
    </source>
</evidence>
<evidence type="ECO:0000256" key="4">
    <source>
        <dbReference type="PROSITE-ProRule" id="PRU00335"/>
    </source>
</evidence>
<dbReference type="AlphaFoldDB" id="A0A837D5U5"/>
<protein>
    <submittedName>
        <fullName evidence="6">Transcriptional regulator, tetR family</fullName>
    </submittedName>
</protein>
<keyword evidence="1" id="KW-0805">Transcription regulation</keyword>
<feature type="domain" description="HTH tetR-type" evidence="5">
    <location>
        <begin position="13"/>
        <end position="73"/>
    </location>
</feature>
<dbReference type="EMBL" id="JRZE01000006">
    <property type="protein sequence ID" value="KHF42842.1"/>
    <property type="molecule type" value="Genomic_DNA"/>
</dbReference>
<dbReference type="InterPro" id="IPR025996">
    <property type="entry name" value="MT1864/Rv1816-like_C"/>
</dbReference>
<dbReference type="PANTHER" id="PTHR30055">
    <property type="entry name" value="HTH-TYPE TRANSCRIPTIONAL REGULATOR RUTR"/>
    <property type="match status" value="1"/>
</dbReference>